<dbReference type="Proteomes" id="UP001172083">
    <property type="component" value="Unassembled WGS sequence"/>
</dbReference>
<dbReference type="SUPFAM" id="SSF48452">
    <property type="entry name" value="TPR-like"/>
    <property type="match status" value="1"/>
</dbReference>
<evidence type="ECO:0000256" key="1">
    <source>
        <dbReference type="SAM" id="SignalP"/>
    </source>
</evidence>
<keyword evidence="1" id="KW-0732">Signal</keyword>
<feature type="chain" id="PRO_5046234263" evidence="1">
    <location>
        <begin position="19"/>
        <end position="319"/>
    </location>
</feature>
<reference evidence="2" key="1">
    <citation type="submission" date="2023-06" db="EMBL/GenBank/DDBJ databases">
        <title>Genomic of Agaribacillus aureum.</title>
        <authorList>
            <person name="Wang G."/>
        </authorList>
    </citation>
    <scope>NUCLEOTIDE SEQUENCE</scope>
    <source>
        <strain evidence="2">BMA12</strain>
    </source>
</reference>
<dbReference type="Gene3D" id="1.25.40.10">
    <property type="entry name" value="Tetratricopeptide repeat domain"/>
    <property type="match status" value="1"/>
</dbReference>
<accession>A0ABT8LFR8</accession>
<dbReference type="EMBL" id="JAUJEB010000009">
    <property type="protein sequence ID" value="MDN5216630.1"/>
    <property type="molecule type" value="Genomic_DNA"/>
</dbReference>
<organism evidence="2 3">
    <name type="scientific">Agaribacillus aureus</name>
    <dbReference type="NCBI Taxonomy" id="3051825"/>
    <lineage>
        <taxon>Bacteria</taxon>
        <taxon>Pseudomonadati</taxon>
        <taxon>Bacteroidota</taxon>
        <taxon>Cytophagia</taxon>
        <taxon>Cytophagales</taxon>
        <taxon>Splendidivirgaceae</taxon>
        <taxon>Agaribacillus</taxon>
    </lineage>
</organism>
<name>A0ABT8LFR8_9BACT</name>
<evidence type="ECO:0000313" key="3">
    <source>
        <dbReference type="Proteomes" id="UP001172083"/>
    </source>
</evidence>
<feature type="signal peptide" evidence="1">
    <location>
        <begin position="1"/>
        <end position="18"/>
    </location>
</feature>
<comment type="caution">
    <text evidence="2">The sequence shown here is derived from an EMBL/GenBank/DDBJ whole genome shotgun (WGS) entry which is preliminary data.</text>
</comment>
<proteinExistence type="predicted"/>
<evidence type="ECO:0000313" key="2">
    <source>
        <dbReference type="EMBL" id="MDN5216630.1"/>
    </source>
</evidence>
<gene>
    <name evidence="2" type="ORF">QQ020_31465</name>
</gene>
<dbReference type="RefSeq" id="WP_346761962.1">
    <property type="nucleotide sequence ID" value="NZ_JAUJEB010000009.1"/>
</dbReference>
<protein>
    <submittedName>
        <fullName evidence="2">Tetratricopeptide repeat protein</fullName>
    </submittedName>
</protein>
<keyword evidence="3" id="KW-1185">Reference proteome</keyword>
<sequence length="319" mass="36836">MKSFVIIFLVIVYRSASAQEDVVLMEPNEPGRSDFKTSLVKLKNDDFTEIEKGFQQNDPQKLKPYLDPRLYKSLKETLKSIKDSLSGEKWTFKTHYEASSGGFHPFAPGGPHNTIVFKGSLDKSYTTSEISYTFRIVDSMLMINSIKFRICCQFSLEKTLPEELDLYADAAWKLKDINNWNGFHEKLSELQRLNNELIDYDLSGYTPDLDPVDLSRSYGNLAWKLIFEKDYEKAILAAKKGLEADQNQTWIITNLALAYLLNNEYDKAKTIYINYANKEISRGKIFRPVFIEDLNKAEEAGLENPDFEKIYRILENKAH</sequence>
<dbReference type="InterPro" id="IPR011990">
    <property type="entry name" value="TPR-like_helical_dom_sf"/>
</dbReference>